<dbReference type="PROSITE" id="PS00036">
    <property type="entry name" value="BZIP_BASIC"/>
    <property type="match status" value="1"/>
</dbReference>
<feature type="transmembrane region" description="Helical" evidence="8">
    <location>
        <begin position="458"/>
        <end position="478"/>
    </location>
</feature>
<evidence type="ECO:0000256" key="6">
    <source>
        <dbReference type="SAM" id="Coils"/>
    </source>
</evidence>
<keyword evidence="3" id="KW-0238">DNA-binding</keyword>
<comment type="subcellular location">
    <subcellularLocation>
        <location evidence="1">Nucleus</location>
    </subcellularLocation>
</comment>
<reference evidence="10 11" key="1">
    <citation type="submission" date="2014-06" db="EMBL/GenBank/DDBJ databases">
        <authorList>
            <person name="Swart Estienne"/>
        </authorList>
    </citation>
    <scope>NUCLEOTIDE SEQUENCE [LARGE SCALE GENOMIC DNA]</scope>
    <source>
        <strain evidence="10 11">130c</strain>
    </source>
</reference>
<dbReference type="OrthoDB" id="313543at2759"/>
<dbReference type="PROSITE" id="PS50217">
    <property type="entry name" value="BZIP"/>
    <property type="match status" value="1"/>
</dbReference>
<keyword evidence="2" id="KW-0805">Transcription regulation</keyword>
<evidence type="ECO:0000256" key="7">
    <source>
        <dbReference type="SAM" id="MobiDB-lite"/>
    </source>
</evidence>
<keyword evidence="4" id="KW-0804">Transcription</keyword>
<sequence length="598" mass="67370">MSFSIFNSGYYQSKETLSVPIDSSPHKDIHEIYPNEKSFLSDFNIEEELFAGMGGSGAHQGFNGSAFDKNRLSDGLLPMSNRGGQIHPDAKQMRQQQPYAQQIPHKNNEMFNKLVGTKRRKLANSKEQDDQELKFEYLNDPKMQNMQGIYSQQQYIYENRVFQPQTGHQNYNKGEYESQVNINSSSSMMDPTFLPNPKHLAKRHSQDENTRTGGCTGGATSYQSSIRALEHDNYTDQDDNYYITNESGASLIDTEDFKKIKKRMQNKESAVRSRMKKKAYYDQMESQFNNISQENNKLKLDNAALRAENQLLKRYLNYFEILFAKKTTQPSPMNPLTNSTKDSISTHGGYTPAMHSNPSSRCGGLSDDEIYNGKQQLYPFNIRKRQHMNRNQASLQGGLISSHHDEVYSQMSADNEASRGVISSKKDIKSAKDVSSEVSFVLARKGNESTGSSSPGKFGMFTIALVMCVCCFSSFFSAGGSDDQIGSTTRYNGLGRNIMGFNGNKAGVDASLNNNQVGSDDIVSQSQNNQQTASVVVQYSLICWSNFLKIMFLVFFAVLVLTFPLDDIKQWAARKSWLRKIFSLNDIPLQASKNIKNL</sequence>
<dbReference type="Proteomes" id="UP000039865">
    <property type="component" value="Unassembled WGS sequence"/>
</dbReference>
<dbReference type="SMART" id="SM00338">
    <property type="entry name" value="BRLZ"/>
    <property type="match status" value="1"/>
</dbReference>
<dbReference type="GO" id="GO:0005634">
    <property type="term" value="C:nucleus"/>
    <property type="evidence" value="ECO:0007669"/>
    <property type="project" value="UniProtKB-SubCell"/>
</dbReference>
<feature type="domain" description="BZIP" evidence="9">
    <location>
        <begin position="256"/>
        <end position="319"/>
    </location>
</feature>
<dbReference type="InParanoid" id="A0A078B2R6"/>
<feature type="coiled-coil region" evidence="6">
    <location>
        <begin position="281"/>
        <end position="308"/>
    </location>
</feature>
<keyword evidence="11" id="KW-1185">Reference proteome</keyword>
<dbReference type="InterPro" id="IPR004827">
    <property type="entry name" value="bZIP"/>
</dbReference>
<evidence type="ECO:0000256" key="5">
    <source>
        <dbReference type="ARBA" id="ARBA00023242"/>
    </source>
</evidence>
<feature type="transmembrane region" description="Helical" evidence="8">
    <location>
        <begin position="547"/>
        <end position="565"/>
    </location>
</feature>
<dbReference type="SUPFAM" id="SSF57959">
    <property type="entry name" value="Leucine zipper domain"/>
    <property type="match status" value="1"/>
</dbReference>
<keyword evidence="5" id="KW-0539">Nucleus</keyword>
<dbReference type="CDD" id="cd14686">
    <property type="entry name" value="bZIP"/>
    <property type="match status" value="1"/>
</dbReference>
<proteinExistence type="predicted"/>
<keyword evidence="8" id="KW-0812">Transmembrane</keyword>
<evidence type="ECO:0000256" key="8">
    <source>
        <dbReference type="SAM" id="Phobius"/>
    </source>
</evidence>
<dbReference type="InterPro" id="IPR046347">
    <property type="entry name" value="bZIP_sf"/>
</dbReference>
<keyword evidence="6" id="KW-0175">Coiled coil</keyword>
<protein>
    <submittedName>
        <fullName evidence="10">Bzip transcription factor family protein</fullName>
    </submittedName>
</protein>
<dbReference type="GO" id="GO:0000977">
    <property type="term" value="F:RNA polymerase II transcription regulatory region sequence-specific DNA binding"/>
    <property type="evidence" value="ECO:0007669"/>
    <property type="project" value="TreeGrafter"/>
</dbReference>
<evidence type="ECO:0000259" key="9">
    <source>
        <dbReference type="PROSITE" id="PS50217"/>
    </source>
</evidence>
<evidence type="ECO:0000313" key="10">
    <source>
        <dbReference type="EMBL" id="CDW88531.1"/>
    </source>
</evidence>
<evidence type="ECO:0000256" key="1">
    <source>
        <dbReference type="ARBA" id="ARBA00004123"/>
    </source>
</evidence>
<evidence type="ECO:0000256" key="4">
    <source>
        <dbReference type="ARBA" id="ARBA00023163"/>
    </source>
</evidence>
<gene>
    <name evidence="10" type="primary">Contig3851.g4123</name>
    <name evidence="10" type="ORF">STYLEM_17653</name>
</gene>
<dbReference type="PANTHER" id="PTHR13044">
    <property type="entry name" value="ACTIVATING TRANSCRIPTION FACTOR ATF 4/5"/>
    <property type="match status" value="1"/>
</dbReference>
<dbReference type="AlphaFoldDB" id="A0A078B2R6"/>
<keyword evidence="8" id="KW-0472">Membrane</keyword>
<keyword evidence="8" id="KW-1133">Transmembrane helix</keyword>
<dbReference type="Gene3D" id="1.20.5.170">
    <property type="match status" value="1"/>
</dbReference>
<accession>A0A078B2R6</accession>
<organism evidence="10 11">
    <name type="scientific">Stylonychia lemnae</name>
    <name type="common">Ciliate</name>
    <dbReference type="NCBI Taxonomy" id="5949"/>
    <lineage>
        <taxon>Eukaryota</taxon>
        <taxon>Sar</taxon>
        <taxon>Alveolata</taxon>
        <taxon>Ciliophora</taxon>
        <taxon>Intramacronucleata</taxon>
        <taxon>Spirotrichea</taxon>
        <taxon>Stichotrichia</taxon>
        <taxon>Sporadotrichida</taxon>
        <taxon>Oxytrichidae</taxon>
        <taxon>Stylonychinae</taxon>
        <taxon>Stylonychia</taxon>
    </lineage>
</organism>
<dbReference type="Pfam" id="PF00170">
    <property type="entry name" value="bZIP_1"/>
    <property type="match status" value="1"/>
</dbReference>
<name>A0A078B2R6_STYLE</name>
<evidence type="ECO:0000256" key="2">
    <source>
        <dbReference type="ARBA" id="ARBA00023015"/>
    </source>
</evidence>
<evidence type="ECO:0000313" key="11">
    <source>
        <dbReference type="Proteomes" id="UP000039865"/>
    </source>
</evidence>
<dbReference type="GO" id="GO:0001228">
    <property type="term" value="F:DNA-binding transcription activator activity, RNA polymerase II-specific"/>
    <property type="evidence" value="ECO:0007669"/>
    <property type="project" value="TreeGrafter"/>
</dbReference>
<feature type="compositionally biased region" description="Polar residues" evidence="7">
    <location>
        <begin position="332"/>
        <end position="360"/>
    </location>
</feature>
<feature type="region of interest" description="Disordered" evidence="7">
    <location>
        <begin position="332"/>
        <end position="366"/>
    </location>
</feature>
<evidence type="ECO:0000256" key="3">
    <source>
        <dbReference type="ARBA" id="ARBA00023125"/>
    </source>
</evidence>
<dbReference type="EMBL" id="CCKQ01016666">
    <property type="protein sequence ID" value="CDW88531.1"/>
    <property type="molecule type" value="Genomic_DNA"/>
</dbReference>
<dbReference type="PANTHER" id="PTHR13044:SF14">
    <property type="entry name" value="CRYPTOCEPHAL, ISOFORM A"/>
    <property type="match status" value="1"/>
</dbReference>